<dbReference type="PANTHER" id="PTHR43827">
    <property type="entry name" value="2,5-DIKETO-D-GLUCONIC ACID REDUCTASE"/>
    <property type="match status" value="1"/>
</dbReference>
<keyword evidence="2" id="KW-0521">NADP</keyword>
<evidence type="ECO:0000256" key="6">
    <source>
        <dbReference type="PIRSR" id="PIRSR000097-3"/>
    </source>
</evidence>
<feature type="binding site" evidence="5">
    <location>
        <position position="113"/>
    </location>
    <ligand>
        <name>substrate</name>
    </ligand>
</feature>
<dbReference type="PROSITE" id="PS00798">
    <property type="entry name" value="ALDOKETO_REDUCTASE_1"/>
    <property type="match status" value="1"/>
</dbReference>
<feature type="active site" description="Proton donor" evidence="4">
    <location>
        <position position="51"/>
    </location>
</feature>
<proteinExistence type="inferred from homology"/>
<name>A0A975M2S4_9MICC</name>
<dbReference type="AlphaFoldDB" id="A0A975M2S4"/>
<dbReference type="InterPro" id="IPR036812">
    <property type="entry name" value="NAD(P)_OxRdtase_dom_sf"/>
</dbReference>
<evidence type="ECO:0000313" key="9">
    <source>
        <dbReference type="Proteomes" id="UP000676885"/>
    </source>
</evidence>
<dbReference type="InterPro" id="IPR023210">
    <property type="entry name" value="NADP_OxRdtase_dom"/>
</dbReference>
<dbReference type="PIRSF" id="PIRSF000097">
    <property type="entry name" value="AKR"/>
    <property type="match status" value="1"/>
</dbReference>
<protein>
    <submittedName>
        <fullName evidence="8">Aldo/keto reductase</fullName>
    </submittedName>
</protein>
<dbReference type="Pfam" id="PF00248">
    <property type="entry name" value="Aldo_ket_red"/>
    <property type="match status" value="1"/>
</dbReference>
<gene>
    <name evidence="8" type="ORF">KKR91_10070</name>
</gene>
<evidence type="ECO:0000256" key="3">
    <source>
        <dbReference type="ARBA" id="ARBA00023002"/>
    </source>
</evidence>
<comment type="similarity">
    <text evidence="1">Belongs to the aldo/keto reductase family.</text>
</comment>
<evidence type="ECO:0000256" key="4">
    <source>
        <dbReference type="PIRSR" id="PIRSR000097-1"/>
    </source>
</evidence>
<accession>A0A975M2S4</accession>
<reference evidence="8 9" key="1">
    <citation type="submission" date="2021-05" db="EMBL/GenBank/DDBJ databases">
        <title>Novel species in genus Arthrobacter.</title>
        <authorList>
            <person name="Zhang G."/>
        </authorList>
    </citation>
    <scope>NUCLEOTIDE SEQUENCE [LARGE SCALE GENOMIC DNA]</scope>
    <source>
        <strain evidence="9">zg-ZUI227</strain>
    </source>
</reference>
<organism evidence="8 9">
    <name type="scientific">Arthrobacter jiangjiafuii</name>
    <dbReference type="NCBI Taxonomy" id="2817475"/>
    <lineage>
        <taxon>Bacteria</taxon>
        <taxon>Bacillati</taxon>
        <taxon>Actinomycetota</taxon>
        <taxon>Actinomycetes</taxon>
        <taxon>Micrococcales</taxon>
        <taxon>Micrococcaceae</taxon>
        <taxon>Arthrobacter</taxon>
    </lineage>
</organism>
<evidence type="ECO:0000259" key="7">
    <source>
        <dbReference type="Pfam" id="PF00248"/>
    </source>
</evidence>
<dbReference type="PROSITE" id="PS00062">
    <property type="entry name" value="ALDOKETO_REDUCTASE_2"/>
    <property type="match status" value="1"/>
</dbReference>
<dbReference type="FunFam" id="3.20.20.100:FF:000015">
    <property type="entry name" value="Oxidoreductase, aldo/keto reductase family"/>
    <property type="match status" value="1"/>
</dbReference>
<sequence>MEPAPKIPLNNGVLIDQVGFGTYKVPAPDAAALVTRALNTGYRHVDTATLYGNEEGVGNAILNFTRDGAVSRDEIFLTTKVWNTDQGYDRTLRAFDASMDRLGLDILDLYLIHWPCPERGLFAETYRAMEALYRDGRVRAIGVSNFQPDHLRQLLDAADVVPAVNQVELHPWLQQRELRALHDELGIRTVAWSPLGRGAVLADPVVVKVAGDQGISPAQVILRWHLEQGNVAIPKASSPERIAENLDVFSFELTDAARDALAGLDRNARSGSHPDRVN</sequence>
<dbReference type="PRINTS" id="PR00069">
    <property type="entry name" value="ALDKETRDTASE"/>
</dbReference>
<dbReference type="Gene3D" id="3.20.20.100">
    <property type="entry name" value="NADP-dependent oxidoreductase domain"/>
    <property type="match status" value="1"/>
</dbReference>
<keyword evidence="9" id="KW-1185">Reference proteome</keyword>
<dbReference type="InterPro" id="IPR020471">
    <property type="entry name" value="AKR"/>
</dbReference>
<dbReference type="PANTHER" id="PTHR43827:SF3">
    <property type="entry name" value="NADP-DEPENDENT OXIDOREDUCTASE DOMAIN-CONTAINING PROTEIN"/>
    <property type="match status" value="1"/>
</dbReference>
<feature type="domain" description="NADP-dependent oxidoreductase" evidence="7">
    <location>
        <begin position="20"/>
        <end position="261"/>
    </location>
</feature>
<evidence type="ECO:0000256" key="2">
    <source>
        <dbReference type="ARBA" id="ARBA00022857"/>
    </source>
</evidence>
<evidence type="ECO:0000256" key="5">
    <source>
        <dbReference type="PIRSR" id="PIRSR000097-2"/>
    </source>
</evidence>
<dbReference type="GO" id="GO:0016616">
    <property type="term" value="F:oxidoreductase activity, acting on the CH-OH group of donors, NAD or NADP as acceptor"/>
    <property type="evidence" value="ECO:0007669"/>
    <property type="project" value="UniProtKB-ARBA"/>
</dbReference>
<dbReference type="KEGG" id="ajg:KKR91_10070"/>
<dbReference type="InterPro" id="IPR018170">
    <property type="entry name" value="Aldo/ket_reductase_CS"/>
</dbReference>
<dbReference type="RefSeq" id="WP_210229204.1">
    <property type="nucleotide sequence ID" value="NZ_CP076022.1"/>
</dbReference>
<dbReference type="Proteomes" id="UP000676885">
    <property type="component" value="Chromosome"/>
</dbReference>
<keyword evidence="3" id="KW-0560">Oxidoreductase</keyword>
<evidence type="ECO:0000313" key="8">
    <source>
        <dbReference type="EMBL" id="QWC08890.1"/>
    </source>
</evidence>
<feature type="site" description="Lowers pKa of active site Tyr" evidence="6">
    <location>
        <position position="80"/>
    </location>
</feature>
<evidence type="ECO:0000256" key="1">
    <source>
        <dbReference type="ARBA" id="ARBA00007905"/>
    </source>
</evidence>
<dbReference type="SUPFAM" id="SSF51430">
    <property type="entry name" value="NAD(P)-linked oxidoreductase"/>
    <property type="match status" value="1"/>
</dbReference>
<dbReference type="EMBL" id="CP076022">
    <property type="protein sequence ID" value="QWC08890.1"/>
    <property type="molecule type" value="Genomic_DNA"/>
</dbReference>